<name>A0ABN8NBA4_9CNID</name>
<organism evidence="8 9">
    <name type="scientific">Porites lobata</name>
    <dbReference type="NCBI Taxonomy" id="104759"/>
    <lineage>
        <taxon>Eukaryota</taxon>
        <taxon>Metazoa</taxon>
        <taxon>Cnidaria</taxon>
        <taxon>Anthozoa</taxon>
        <taxon>Hexacorallia</taxon>
        <taxon>Scleractinia</taxon>
        <taxon>Fungiina</taxon>
        <taxon>Poritidae</taxon>
        <taxon>Porites</taxon>
    </lineage>
</organism>
<evidence type="ECO:0000313" key="9">
    <source>
        <dbReference type="Proteomes" id="UP001159405"/>
    </source>
</evidence>
<keyword evidence="2 5" id="KW-0812">Transmembrane</keyword>
<keyword evidence="5" id="KW-0297">G-protein coupled receptor</keyword>
<dbReference type="EMBL" id="CALNXK010000012">
    <property type="protein sequence ID" value="CAH3044207.1"/>
    <property type="molecule type" value="Genomic_DNA"/>
</dbReference>
<feature type="transmembrane region" description="Helical" evidence="6">
    <location>
        <begin position="268"/>
        <end position="293"/>
    </location>
</feature>
<feature type="transmembrane region" description="Helical" evidence="6">
    <location>
        <begin position="146"/>
        <end position="166"/>
    </location>
</feature>
<feature type="transmembrane region" description="Helical" evidence="6">
    <location>
        <begin position="238"/>
        <end position="256"/>
    </location>
</feature>
<feature type="transmembrane region" description="Helical" evidence="6">
    <location>
        <begin position="193"/>
        <end position="218"/>
    </location>
</feature>
<gene>
    <name evidence="8" type="ORF">PLOB_00004823</name>
</gene>
<keyword evidence="5" id="KW-0675">Receptor</keyword>
<dbReference type="PRINTS" id="PR00237">
    <property type="entry name" value="GPCRRHODOPSN"/>
</dbReference>
<keyword evidence="3 6" id="KW-1133">Transmembrane helix</keyword>
<keyword evidence="5" id="KW-0807">Transducer</keyword>
<dbReference type="InterPro" id="IPR000276">
    <property type="entry name" value="GPCR_Rhodpsn"/>
</dbReference>
<keyword evidence="4 6" id="KW-0472">Membrane</keyword>
<dbReference type="InterPro" id="IPR017452">
    <property type="entry name" value="GPCR_Rhodpsn_7TM"/>
</dbReference>
<evidence type="ECO:0000256" key="4">
    <source>
        <dbReference type="ARBA" id="ARBA00023136"/>
    </source>
</evidence>
<dbReference type="Pfam" id="PF00001">
    <property type="entry name" value="7tm_1"/>
    <property type="match status" value="1"/>
</dbReference>
<sequence>WTLSTGSKAHAAEIAVTTVQSLLVIVNITGNSFVCLIIIKNKDMRGTNYDNFLVSPMISINYLLTNLAIADMTVATFLAPRYIFIHTFIHPDGVAGNILCRLLTGGNFAWVGAGASVFTLVTIATERYFAVMYPFENKGKLSSRKLKAIISSSWIFGIILSLPQFIVKKFDKKLNWCVYTWSEEWMGNVYTTAWLLFTSFLPVTWMIVLYSRVVCTLWVNDNSQKGPQQGVLRVRKRVTLMVITVCAIFGVTWLTNSSNYLLHHFLKYSFLTYASASLMIMFNSAINPVLYALMSQRFRNKMKQIMRCTYRS</sequence>
<reference evidence="8 9" key="1">
    <citation type="submission" date="2022-05" db="EMBL/GenBank/DDBJ databases">
        <authorList>
            <consortium name="Genoscope - CEA"/>
            <person name="William W."/>
        </authorList>
    </citation>
    <scope>NUCLEOTIDE SEQUENCE [LARGE SCALE GENOMIC DNA]</scope>
</reference>
<proteinExistence type="inferred from homology"/>
<dbReference type="Gene3D" id="1.20.1070.10">
    <property type="entry name" value="Rhodopsin 7-helix transmembrane proteins"/>
    <property type="match status" value="1"/>
</dbReference>
<feature type="transmembrane region" description="Helical" evidence="6">
    <location>
        <begin position="20"/>
        <end position="39"/>
    </location>
</feature>
<evidence type="ECO:0000259" key="7">
    <source>
        <dbReference type="PROSITE" id="PS50262"/>
    </source>
</evidence>
<dbReference type="PANTHER" id="PTHR45698:SF1">
    <property type="entry name" value="TRACE AMINE-ASSOCIATED RECEPTOR 13C-LIKE"/>
    <property type="match status" value="1"/>
</dbReference>
<feature type="non-terminal residue" evidence="8">
    <location>
        <position position="312"/>
    </location>
</feature>
<dbReference type="PROSITE" id="PS00237">
    <property type="entry name" value="G_PROTEIN_RECEP_F1_1"/>
    <property type="match status" value="1"/>
</dbReference>
<accession>A0ABN8NBA4</accession>
<comment type="subcellular location">
    <subcellularLocation>
        <location evidence="1">Membrane</location>
    </subcellularLocation>
</comment>
<dbReference type="CDD" id="cd00637">
    <property type="entry name" value="7tm_classA_rhodopsin-like"/>
    <property type="match status" value="1"/>
</dbReference>
<dbReference type="SUPFAM" id="SSF81321">
    <property type="entry name" value="Family A G protein-coupled receptor-like"/>
    <property type="match status" value="1"/>
</dbReference>
<comment type="similarity">
    <text evidence="5">Belongs to the G-protein coupled receptor 1 family.</text>
</comment>
<feature type="transmembrane region" description="Helical" evidence="6">
    <location>
        <begin position="105"/>
        <end position="125"/>
    </location>
</feature>
<evidence type="ECO:0000256" key="5">
    <source>
        <dbReference type="RuleBase" id="RU000688"/>
    </source>
</evidence>
<evidence type="ECO:0000256" key="1">
    <source>
        <dbReference type="ARBA" id="ARBA00004370"/>
    </source>
</evidence>
<keyword evidence="9" id="KW-1185">Reference proteome</keyword>
<feature type="domain" description="G-protein coupled receptors family 1 profile" evidence="7">
    <location>
        <begin position="30"/>
        <end position="291"/>
    </location>
</feature>
<feature type="transmembrane region" description="Helical" evidence="6">
    <location>
        <begin position="60"/>
        <end position="85"/>
    </location>
</feature>
<comment type="caution">
    <text evidence="8">The sequence shown here is derived from an EMBL/GenBank/DDBJ whole genome shotgun (WGS) entry which is preliminary data.</text>
</comment>
<evidence type="ECO:0000256" key="6">
    <source>
        <dbReference type="SAM" id="Phobius"/>
    </source>
</evidence>
<evidence type="ECO:0000313" key="8">
    <source>
        <dbReference type="EMBL" id="CAH3044207.1"/>
    </source>
</evidence>
<feature type="non-terminal residue" evidence="8">
    <location>
        <position position="1"/>
    </location>
</feature>
<dbReference type="PANTHER" id="PTHR45698">
    <property type="entry name" value="TRACE AMINE-ASSOCIATED RECEPTOR 19N-RELATED"/>
    <property type="match status" value="1"/>
</dbReference>
<evidence type="ECO:0000256" key="2">
    <source>
        <dbReference type="ARBA" id="ARBA00022692"/>
    </source>
</evidence>
<evidence type="ECO:0000256" key="3">
    <source>
        <dbReference type="ARBA" id="ARBA00022989"/>
    </source>
</evidence>
<dbReference type="PROSITE" id="PS50262">
    <property type="entry name" value="G_PROTEIN_RECEP_F1_2"/>
    <property type="match status" value="1"/>
</dbReference>
<protein>
    <recommendedName>
        <fullName evidence="7">G-protein coupled receptors family 1 profile domain-containing protein</fullName>
    </recommendedName>
</protein>
<dbReference type="Proteomes" id="UP001159405">
    <property type="component" value="Unassembled WGS sequence"/>
</dbReference>